<organism evidence="1 2">
    <name type="scientific">Bradyrhizobium elkanii</name>
    <dbReference type="NCBI Taxonomy" id="29448"/>
    <lineage>
        <taxon>Bacteria</taxon>
        <taxon>Pseudomonadati</taxon>
        <taxon>Pseudomonadota</taxon>
        <taxon>Alphaproteobacteria</taxon>
        <taxon>Hyphomicrobiales</taxon>
        <taxon>Nitrobacteraceae</taxon>
        <taxon>Bradyrhizobium</taxon>
    </lineage>
</organism>
<name>A0ABV4FC41_BRAEL</name>
<protein>
    <submittedName>
        <fullName evidence="1">Uncharacterized protein</fullName>
    </submittedName>
</protein>
<keyword evidence="2" id="KW-1185">Reference proteome</keyword>
<reference evidence="1 2" key="1">
    <citation type="submission" date="2024-07" db="EMBL/GenBank/DDBJ databases">
        <title>Genomic Encyclopedia of Type Strains, Phase V (KMG-V): Genome sequencing to study the core and pangenomes of soil and plant-associated prokaryotes.</title>
        <authorList>
            <person name="Whitman W."/>
        </authorList>
    </citation>
    <scope>NUCLEOTIDE SEQUENCE [LARGE SCALE GENOMIC DNA]</scope>
    <source>
        <strain evidence="1 2">USDA 415</strain>
    </source>
</reference>
<dbReference type="GeneID" id="92950936"/>
<comment type="caution">
    <text evidence="1">The sequence shown here is derived from an EMBL/GenBank/DDBJ whole genome shotgun (WGS) entry which is preliminary data.</text>
</comment>
<gene>
    <name evidence="1" type="ORF">ABIF29_007843</name>
</gene>
<proteinExistence type="predicted"/>
<evidence type="ECO:0000313" key="1">
    <source>
        <dbReference type="EMBL" id="MEY9321044.1"/>
    </source>
</evidence>
<accession>A0ABV4FC41</accession>
<evidence type="ECO:0000313" key="2">
    <source>
        <dbReference type="Proteomes" id="UP001565471"/>
    </source>
</evidence>
<dbReference type="Proteomes" id="UP001565471">
    <property type="component" value="Unassembled WGS sequence"/>
</dbReference>
<sequence length="91" mass="9977">MSVYETVSQINWTLSGLSSPPNVTYRVSSFPFAIRRFEAASGCPIDDLNENDDRTMRKTGAVDVIGAWSFGLAEVAYPTVDSFEHPDDGTV</sequence>
<dbReference type="RefSeq" id="WP_125459185.1">
    <property type="nucleotide sequence ID" value="NZ_BJNL01000071.1"/>
</dbReference>
<dbReference type="EMBL" id="JBGBZA010000002">
    <property type="protein sequence ID" value="MEY9321044.1"/>
    <property type="molecule type" value="Genomic_DNA"/>
</dbReference>